<reference evidence="2" key="1">
    <citation type="submission" date="2016-04" db="EMBL/GenBank/DDBJ databases">
        <authorList>
            <person name="Nguyen H.D."/>
            <person name="Samba Siva P."/>
            <person name="Cullis J."/>
            <person name="Levesque C.A."/>
            <person name="Hambleton S."/>
        </authorList>
    </citation>
    <scope>NUCLEOTIDE SEQUENCE</scope>
    <source>
        <strain evidence="2">DAOMC 236416</strain>
    </source>
</reference>
<comment type="caution">
    <text evidence="2">The sequence shown here is derived from an EMBL/GenBank/DDBJ whole genome shotgun (WGS) entry which is preliminary data.</text>
</comment>
<feature type="domain" description="ABM" evidence="1">
    <location>
        <begin position="3"/>
        <end position="92"/>
    </location>
</feature>
<dbReference type="InterPro" id="IPR007138">
    <property type="entry name" value="ABM_dom"/>
</dbReference>
<gene>
    <name evidence="2" type="ORF">A4X13_0g1977</name>
</gene>
<dbReference type="Pfam" id="PF03992">
    <property type="entry name" value="ABM"/>
    <property type="match status" value="1"/>
</dbReference>
<organism evidence="2 3">
    <name type="scientific">Tilletia indica</name>
    <dbReference type="NCBI Taxonomy" id="43049"/>
    <lineage>
        <taxon>Eukaryota</taxon>
        <taxon>Fungi</taxon>
        <taxon>Dikarya</taxon>
        <taxon>Basidiomycota</taxon>
        <taxon>Ustilaginomycotina</taxon>
        <taxon>Exobasidiomycetes</taxon>
        <taxon>Tilletiales</taxon>
        <taxon>Tilletiaceae</taxon>
        <taxon>Tilletia</taxon>
    </lineage>
</organism>
<proteinExistence type="predicted"/>
<dbReference type="AlphaFoldDB" id="A0A8T8TC67"/>
<evidence type="ECO:0000313" key="3">
    <source>
        <dbReference type="Proteomes" id="UP000077521"/>
    </source>
</evidence>
<evidence type="ECO:0000259" key="1">
    <source>
        <dbReference type="PROSITE" id="PS51725"/>
    </source>
</evidence>
<dbReference type="InterPro" id="IPR011008">
    <property type="entry name" value="Dimeric_a/b-barrel"/>
</dbReference>
<evidence type="ECO:0000313" key="2">
    <source>
        <dbReference type="EMBL" id="KAE8257996.1"/>
    </source>
</evidence>
<dbReference type="SUPFAM" id="SSF54909">
    <property type="entry name" value="Dimeric alpha+beta barrel"/>
    <property type="match status" value="1"/>
</dbReference>
<sequence>MVFQLIAHAQVKQGHEEDMRKLLVKAAGIYKKDEHTLDWFVAQNKKEPTKFTIVERYTNQEDGLKEHTANPFYKEFGDTVKDWMASPIDLIFNSEL</sequence>
<keyword evidence="3" id="KW-1185">Reference proteome</keyword>
<dbReference type="Proteomes" id="UP000077521">
    <property type="component" value="Unassembled WGS sequence"/>
</dbReference>
<dbReference type="EMBL" id="LWDF02000087">
    <property type="protein sequence ID" value="KAE8257996.1"/>
    <property type="molecule type" value="Genomic_DNA"/>
</dbReference>
<dbReference type="PROSITE" id="PS51725">
    <property type="entry name" value="ABM"/>
    <property type="match status" value="1"/>
</dbReference>
<name>A0A8T8TC67_9BASI</name>
<protein>
    <recommendedName>
        <fullName evidence="1">ABM domain-containing protein</fullName>
    </recommendedName>
</protein>
<accession>A0A8T8TC67</accession>
<dbReference type="PANTHER" id="PTHR38052">
    <property type="entry name" value="EXPRESSED PROTEIN"/>
    <property type="match status" value="1"/>
</dbReference>
<dbReference type="PANTHER" id="PTHR38052:SF1">
    <property type="entry name" value="ABM DOMAIN-CONTAINING PROTEIN"/>
    <property type="match status" value="1"/>
</dbReference>
<dbReference type="Gene3D" id="3.30.70.100">
    <property type="match status" value="1"/>
</dbReference>
<reference evidence="2" key="2">
    <citation type="journal article" date="2019" name="IMA Fungus">
        <title>Genome sequencing and comparison of five Tilletia species to identify candidate genes for the detection of regulated species infecting wheat.</title>
        <authorList>
            <person name="Nguyen H.D.T."/>
            <person name="Sultana T."/>
            <person name="Kesanakurti P."/>
            <person name="Hambleton S."/>
        </authorList>
    </citation>
    <scope>NUCLEOTIDE SEQUENCE</scope>
    <source>
        <strain evidence="2">DAOMC 236416</strain>
    </source>
</reference>